<dbReference type="Proteomes" id="UP000229081">
    <property type="component" value="Chromosome"/>
</dbReference>
<keyword evidence="5 7" id="KW-0472">Membrane</keyword>
<name>A0A2K8MMW3_9SPHN</name>
<feature type="domain" description="ComEC/Rec2-related protein" evidence="8">
    <location>
        <begin position="223"/>
        <end position="506"/>
    </location>
</feature>
<dbReference type="NCBIfam" id="TIGR00360">
    <property type="entry name" value="ComEC_N-term"/>
    <property type="match status" value="1"/>
</dbReference>
<gene>
    <name evidence="10" type="ORF">CVN68_06370</name>
</gene>
<dbReference type="GO" id="GO:0005886">
    <property type="term" value="C:plasma membrane"/>
    <property type="evidence" value="ECO:0007669"/>
    <property type="project" value="UniProtKB-SubCell"/>
</dbReference>
<feature type="transmembrane region" description="Helical" evidence="7">
    <location>
        <begin position="12"/>
        <end position="30"/>
    </location>
</feature>
<feature type="transmembrane region" description="Helical" evidence="7">
    <location>
        <begin position="62"/>
        <end position="79"/>
    </location>
</feature>
<evidence type="ECO:0000313" key="10">
    <source>
        <dbReference type="EMBL" id="ATY34464.1"/>
    </source>
</evidence>
<dbReference type="AlphaFoldDB" id="A0A2K8MMW3"/>
<feature type="domain" description="DUF4131" evidence="9">
    <location>
        <begin position="36"/>
        <end position="180"/>
    </location>
</feature>
<organism evidence="10 11">
    <name type="scientific">Sphingomonas psychrotolerans</name>
    <dbReference type="NCBI Taxonomy" id="1327635"/>
    <lineage>
        <taxon>Bacteria</taxon>
        <taxon>Pseudomonadati</taxon>
        <taxon>Pseudomonadota</taxon>
        <taxon>Alphaproteobacteria</taxon>
        <taxon>Sphingomonadales</taxon>
        <taxon>Sphingomonadaceae</taxon>
        <taxon>Sphingomonas</taxon>
    </lineage>
</organism>
<reference evidence="10 11" key="1">
    <citation type="submission" date="2017-11" db="EMBL/GenBank/DDBJ databases">
        <title>Complete genome sequence of Sphingomonas sp. Strain Cra20, a psychrotolerant potential plant growth promoting rhizobacteria.</title>
        <authorList>
            <person name="Luo Y."/>
        </authorList>
    </citation>
    <scope>NUCLEOTIDE SEQUENCE [LARGE SCALE GENOMIC DNA]</scope>
    <source>
        <strain evidence="10 11">Cra20</strain>
    </source>
</reference>
<comment type="subcellular location">
    <subcellularLocation>
        <location evidence="1">Cell membrane</location>
        <topology evidence="1">Multi-pass membrane protein</topology>
    </subcellularLocation>
</comment>
<dbReference type="InterPro" id="IPR052159">
    <property type="entry name" value="Competence_DNA_uptake"/>
</dbReference>
<dbReference type="Pfam" id="PF13567">
    <property type="entry name" value="DUF4131"/>
    <property type="match status" value="1"/>
</dbReference>
<evidence type="ECO:0000313" key="11">
    <source>
        <dbReference type="Proteomes" id="UP000229081"/>
    </source>
</evidence>
<evidence type="ECO:0000256" key="3">
    <source>
        <dbReference type="ARBA" id="ARBA00022692"/>
    </source>
</evidence>
<evidence type="ECO:0000256" key="6">
    <source>
        <dbReference type="SAM" id="MobiDB-lite"/>
    </source>
</evidence>
<keyword evidence="11" id="KW-1185">Reference proteome</keyword>
<evidence type="ECO:0000256" key="5">
    <source>
        <dbReference type="ARBA" id="ARBA00023136"/>
    </source>
</evidence>
<dbReference type="InterPro" id="IPR025405">
    <property type="entry name" value="DUF4131"/>
</dbReference>
<dbReference type="PANTHER" id="PTHR30619:SF1">
    <property type="entry name" value="RECOMBINATION PROTEIN 2"/>
    <property type="match status" value="1"/>
</dbReference>
<feature type="transmembrane region" description="Helical" evidence="7">
    <location>
        <begin position="244"/>
        <end position="270"/>
    </location>
</feature>
<sequence length="702" mass="73826">MEGWLEAEREQLVLWLPVMLGAGITAWFLLPDAARWIGFTFGGLALGLVAIALPGGGRAPRVVAIAGIMLAAGCALIWWRSERVAAPVLARPAVVVVTARVERVEQLPARDMVRVTLAPLGHADLPPRIRVNLATADAAAEIARGAVIRLRARLMPPPAAAVPGAYDFERVAWFARLGATGKGFAPVEIVAPADIPGADLRTRLSSHIQSRIAGSGGGIASALATGDQGAIAEEDSEAMRRSGLAHLLSVSGLHVTAVTAAAMLLVLRLLALSQTLALRWRLPLVAAGAGALAAVGYTLLTGAEVPTIRSCAAALLVLLALSLGREAITLRLVAAGAFVVLLLWPEALAGPSFQLSFAAVTAIVALHESPRVRGWFKRREEGRGRRLLRGLGSLLLTGVAVELALMPIGLFHFHKAGVYGALANIVAIPLTTFVIMPLEALALALDVAGIGAPVWWLTARALDLLLWLAHVTASAPGAVAALPAMPGGAYALIVAGGLWIALWRTRVRWAGALPFAIGLGWALLTPPPDLLVTGDGRHLAIRMVNGEMALLRDRAGDYTRAMLGENSGAEEDQLLLLSEVPGARCSPDLCMVEVPAGARRWRVLATRSGYLVPWREMIAACRTADVVVSERRLPPGCSPQWLKLDRDTLAKTGGVAITLADTKVRTVRGGGSHPWLDPLTVQPPFTAPGSAQRAPGRSIAPQ</sequence>
<feature type="transmembrane region" description="Helical" evidence="7">
    <location>
        <begin position="306"/>
        <end position="323"/>
    </location>
</feature>
<evidence type="ECO:0000256" key="4">
    <source>
        <dbReference type="ARBA" id="ARBA00022989"/>
    </source>
</evidence>
<feature type="region of interest" description="Disordered" evidence="6">
    <location>
        <begin position="671"/>
        <end position="702"/>
    </location>
</feature>
<evidence type="ECO:0000256" key="7">
    <source>
        <dbReference type="SAM" id="Phobius"/>
    </source>
</evidence>
<dbReference type="OrthoDB" id="9790149at2"/>
<accession>A0A2K8MMW3</accession>
<dbReference type="EMBL" id="CP024923">
    <property type="protein sequence ID" value="ATY34464.1"/>
    <property type="molecule type" value="Genomic_DNA"/>
</dbReference>
<keyword evidence="4 7" id="KW-1133">Transmembrane helix</keyword>
<protein>
    <submittedName>
        <fullName evidence="10">Competence protein ComEC</fullName>
    </submittedName>
</protein>
<dbReference type="Pfam" id="PF03772">
    <property type="entry name" value="Competence"/>
    <property type="match status" value="1"/>
</dbReference>
<proteinExistence type="predicted"/>
<feature type="transmembrane region" description="Helical" evidence="7">
    <location>
        <begin position="282"/>
        <end position="300"/>
    </location>
</feature>
<dbReference type="KEGG" id="sphc:CVN68_06370"/>
<feature type="transmembrane region" description="Helical" evidence="7">
    <location>
        <begin position="507"/>
        <end position="524"/>
    </location>
</feature>
<dbReference type="PANTHER" id="PTHR30619">
    <property type="entry name" value="DNA INTERNALIZATION/COMPETENCE PROTEIN COMEC/REC2"/>
    <property type="match status" value="1"/>
</dbReference>
<feature type="transmembrane region" description="Helical" evidence="7">
    <location>
        <begin position="387"/>
        <end position="410"/>
    </location>
</feature>
<evidence type="ECO:0000256" key="1">
    <source>
        <dbReference type="ARBA" id="ARBA00004651"/>
    </source>
</evidence>
<keyword evidence="3 7" id="KW-0812">Transmembrane</keyword>
<feature type="transmembrane region" description="Helical" evidence="7">
    <location>
        <begin position="416"/>
        <end position="435"/>
    </location>
</feature>
<evidence type="ECO:0000259" key="8">
    <source>
        <dbReference type="Pfam" id="PF03772"/>
    </source>
</evidence>
<feature type="transmembrane region" description="Helical" evidence="7">
    <location>
        <begin position="351"/>
        <end position="367"/>
    </location>
</feature>
<feature type="transmembrane region" description="Helical" evidence="7">
    <location>
        <begin position="478"/>
        <end position="500"/>
    </location>
</feature>
<evidence type="ECO:0000259" key="9">
    <source>
        <dbReference type="Pfam" id="PF13567"/>
    </source>
</evidence>
<feature type="transmembrane region" description="Helical" evidence="7">
    <location>
        <begin position="36"/>
        <end position="55"/>
    </location>
</feature>
<evidence type="ECO:0000256" key="2">
    <source>
        <dbReference type="ARBA" id="ARBA00022475"/>
    </source>
</evidence>
<feature type="transmembrane region" description="Helical" evidence="7">
    <location>
        <begin position="328"/>
        <end position="345"/>
    </location>
</feature>
<dbReference type="InterPro" id="IPR004477">
    <property type="entry name" value="ComEC_N"/>
</dbReference>
<keyword evidence="2" id="KW-1003">Cell membrane</keyword>